<protein>
    <recommendedName>
        <fullName evidence="2">G domain-containing protein</fullName>
    </recommendedName>
</protein>
<evidence type="ECO:0000259" key="2">
    <source>
        <dbReference type="Pfam" id="PF01926"/>
    </source>
</evidence>
<dbReference type="RefSeq" id="XP_013329146.1">
    <property type="nucleotide sequence ID" value="XM_013473692.1"/>
</dbReference>
<evidence type="ECO:0000313" key="4">
    <source>
        <dbReference type="Proteomes" id="UP000053958"/>
    </source>
</evidence>
<dbReference type="InterPro" id="IPR006073">
    <property type="entry name" value="GTP-bd"/>
</dbReference>
<dbReference type="InterPro" id="IPR027417">
    <property type="entry name" value="P-loop_NTPase"/>
</dbReference>
<comment type="caution">
    <text evidence="3">The sequence shown here is derived from an EMBL/GenBank/DDBJ whole genome shotgun (WGS) entry which is preliminary data.</text>
</comment>
<keyword evidence="4" id="KW-1185">Reference proteome</keyword>
<dbReference type="SUPFAM" id="SSF52540">
    <property type="entry name" value="P-loop containing nucleoside triphosphate hydrolases"/>
    <property type="match status" value="1"/>
</dbReference>
<dbReference type="Gene3D" id="3.40.50.300">
    <property type="entry name" value="P-loop containing nucleotide triphosphate hydrolases"/>
    <property type="match status" value="1"/>
</dbReference>
<feature type="domain" description="G" evidence="2">
    <location>
        <begin position="64"/>
        <end position="134"/>
    </location>
</feature>
<name>A0A0F4YWC2_RASE3</name>
<evidence type="ECO:0000256" key="1">
    <source>
        <dbReference type="SAM" id="MobiDB-lite"/>
    </source>
</evidence>
<proteinExistence type="predicted"/>
<feature type="compositionally biased region" description="Basic and acidic residues" evidence="1">
    <location>
        <begin position="1"/>
        <end position="16"/>
    </location>
</feature>
<feature type="compositionally biased region" description="Polar residues" evidence="1">
    <location>
        <begin position="354"/>
        <end position="368"/>
    </location>
</feature>
<dbReference type="OrthoDB" id="8954335at2759"/>
<dbReference type="Pfam" id="PF01926">
    <property type="entry name" value="MMR_HSR1"/>
    <property type="match status" value="1"/>
</dbReference>
<feature type="region of interest" description="Disordered" evidence="1">
    <location>
        <begin position="335"/>
        <end position="384"/>
    </location>
</feature>
<reference evidence="3 4" key="1">
    <citation type="submission" date="2015-04" db="EMBL/GenBank/DDBJ databases">
        <authorList>
            <person name="Heijne W.H."/>
            <person name="Fedorova N.D."/>
            <person name="Nierman W.C."/>
            <person name="Vollebregt A.W."/>
            <person name="Zhao Z."/>
            <person name="Wu L."/>
            <person name="Kumar M."/>
            <person name="Stam H."/>
            <person name="van den Berg M.A."/>
            <person name="Pel H.J."/>
        </authorList>
    </citation>
    <scope>NUCLEOTIDE SEQUENCE [LARGE SCALE GENOMIC DNA]</scope>
    <source>
        <strain evidence="3 4">CBS 393.64</strain>
    </source>
</reference>
<gene>
    <name evidence="3" type="ORF">T310_3447</name>
</gene>
<dbReference type="GeneID" id="25315796"/>
<evidence type="ECO:0000313" key="3">
    <source>
        <dbReference type="EMBL" id="KKA22534.1"/>
    </source>
</evidence>
<feature type="region of interest" description="Disordered" evidence="1">
    <location>
        <begin position="1"/>
        <end position="30"/>
    </location>
</feature>
<dbReference type="Proteomes" id="UP000053958">
    <property type="component" value="Unassembled WGS sequence"/>
</dbReference>
<accession>A0A0F4YWC2</accession>
<dbReference type="EMBL" id="LASV01000138">
    <property type="protein sequence ID" value="KKA22534.1"/>
    <property type="molecule type" value="Genomic_DNA"/>
</dbReference>
<dbReference type="STRING" id="1408163.A0A0F4YWC2"/>
<dbReference type="GO" id="GO:0005525">
    <property type="term" value="F:GTP binding"/>
    <property type="evidence" value="ECO:0007669"/>
    <property type="project" value="InterPro"/>
</dbReference>
<organism evidence="3 4">
    <name type="scientific">Rasamsonia emersonii (strain ATCC 16479 / CBS 393.64 / IMI 116815)</name>
    <dbReference type="NCBI Taxonomy" id="1408163"/>
    <lineage>
        <taxon>Eukaryota</taxon>
        <taxon>Fungi</taxon>
        <taxon>Dikarya</taxon>
        <taxon>Ascomycota</taxon>
        <taxon>Pezizomycotina</taxon>
        <taxon>Eurotiomycetes</taxon>
        <taxon>Eurotiomycetidae</taxon>
        <taxon>Eurotiales</taxon>
        <taxon>Trichocomaceae</taxon>
        <taxon>Rasamsonia</taxon>
    </lineage>
</organism>
<dbReference type="AlphaFoldDB" id="A0A0F4YWC2"/>
<sequence>MDRDRRLRDRASRLDAPHPYSRTPHSPNGMLTAREEQMIPPTSMPPAPDSMEPSAQITPDDIVIAVMGVTGVGKSSFIAHLAKDPSTLTVGHSLEACTSKVGIHECVSKTDKRLFLIDTPGFDDTHKSDTDILREVADWLQRAYQNRILLSGIIYLHRITDVRMGGSAMKNLRMFKKLCGDNGLANVVLATTMWSSGVDEKTAVYREEQLRTQPDFWAKMVEKGSKIFRHDRGAASATEIVDYLISRKQTVVLDIQRELKAISRRDQQYQREIEEMKRDMLGLLKQSEVDKEKLRADKDELRRQMEREEYLRRQEARAKEREVEDLRRRVAHMEQAAAKTGRTDPGAGYMQLLSHESTSNDPGSQPSARSAREGGGCVEGRERR</sequence>